<dbReference type="InterPro" id="IPR029016">
    <property type="entry name" value="GAF-like_dom_sf"/>
</dbReference>
<proteinExistence type="predicted"/>
<feature type="domain" description="GAF" evidence="1">
    <location>
        <begin position="7"/>
        <end position="142"/>
    </location>
</feature>
<dbReference type="Proteomes" id="UP000234789">
    <property type="component" value="Unassembled WGS sequence"/>
</dbReference>
<accession>A0A2N5N2M4</accession>
<dbReference type="InterPro" id="IPR003018">
    <property type="entry name" value="GAF"/>
</dbReference>
<name>A0A2N5N2M4_9BACL</name>
<keyword evidence="3" id="KW-1185">Reference proteome</keyword>
<dbReference type="AlphaFoldDB" id="A0A2N5N2M4"/>
<gene>
    <name evidence="2" type="ORF">B8V81_3011</name>
</gene>
<reference evidence="2 3" key="1">
    <citation type="submission" date="2017-05" db="EMBL/GenBank/DDBJ databases">
        <title>Functional genome analysis of Paenibacillus pasadenensis strain R16: insights on endophytic life style and antifungal activity.</title>
        <authorList>
            <person name="Passera A."/>
            <person name="Marcolungo L."/>
            <person name="Casati P."/>
            <person name="Brasca M."/>
            <person name="Quaglino F."/>
            <person name="Delledonne M."/>
        </authorList>
    </citation>
    <scope>NUCLEOTIDE SEQUENCE [LARGE SCALE GENOMIC DNA]</scope>
    <source>
        <strain evidence="2 3">R16</strain>
    </source>
</reference>
<evidence type="ECO:0000313" key="3">
    <source>
        <dbReference type="Proteomes" id="UP000234789"/>
    </source>
</evidence>
<sequence>MTEDLSLIADVMDRLRAATGVKDIACHRIADGKLIPLLKTETDRLGMERWKQVHADNPVYIRNDSLLTALLERPEVVRLDDVANDPRSQEEFFLFGIDSLMIAPVRRGDEVEGLLIAASIGELHTFTDEEAAAAEELAALLGDR</sequence>
<dbReference type="Pfam" id="PF01590">
    <property type="entry name" value="GAF"/>
    <property type="match status" value="1"/>
</dbReference>
<dbReference type="RefSeq" id="WP_028600354.1">
    <property type="nucleotide sequence ID" value="NZ_BIMM01000038.1"/>
</dbReference>
<dbReference type="Gene3D" id="3.30.450.40">
    <property type="match status" value="1"/>
</dbReference>
<organism evidence="2 3">
    <name type="scientific">Paenibacillus pasadenensis</name>
    <dbReference type="NCBI Taxonomy" id="217090"/>
    <lineage>
        <taxon>Bacteria</taxon>
        <taxon>Bacillati</taxon>
        <taxon>Bacillota</taxon>
        <taxon>Bacilli</taxon>
        <taxon>Bacillales</taxon>
        <taxon>Paenibacillaceae</taxon>
        <taxon>Paenibacillus</taxon>
    </lineage>
</organism>
<evidence type="ECO:0000313" key="2">
    <source>
        <dbReference type="EMBL" id="PLT44580.1"/>
    </source>
</evidence>
<dbReference type="EMBL" id="NFEZ01000004">
    <property type="protein sequence ID" value="PLT44580.1"/>
    <property type="molecule type" value="Genomic_DNA"/>
</dbReference>
<evidence type="ECO:0000259" key="1">
    <source>
        <dbReference type="Pfam" id="PF01590"/>
    </source>
</evidence>
<protein>
    <recommendedName>
        <fullName evidence="1">GAF domain-containing protein</fullName>
    </recommendedName>
</protein>
<comment type="caution">
    <text evidence="2">The sequence shown here is derived from an EMBL/GenBank/DDBJ whole genome shotgun (WGS) entry which is preliminary data.</text>
</comment>
<dbReference type="SUPFAM" id="SSF55781">
    <property type="entry name" value="GAF domain-like"/>
    <property type="match status" value="1"/>
</dbReference>